<comment type="similarity">
    <text evidence="2 7">Belongs to the MgtC/SapB family.</text>
</comment>
<evidence type="ECO:0000256" key="4">
    <source>
        <dbReference type="ARBA" id="ARBA00022692"/>
    </source>
</evidence>
<dbReference type="InterPro" id="IPR049177">
    <property type="entry name" value="MgtC_SapB_SrpB_YhiD_N"/>
</dbReference>
<organism evidence="9 10">
    <name type="scientific">Ideonella livida</name>
    <dbReference type="NCBI Taxonomy" id="2707176"/>
    <lineage>
        <taxon>Bacteria</taxon>
        <taxon>Pseudomonadati</taxon>
        <taxon>Pseudomonadota</taxon>
        <taxon>Betaproteobacteria</taxon>
        <taxon>Burkholderiales</taxon>
        <taxon>Sphaerotilaceae</taxon>
        <taxon>Ideonella</taxon>
    </lineage>
</organism>
<feature type="transmembrane region" description="Helical" evidence="7">
    <location>
        <begin position="91"/>
        <end position="108"/>
    </location>
</feature>
<sequence length="250" mass="26706">MNTADLQHLIQAYWSTSELRTNALVFMTLLGAWVLGAILGYERSYRGRAAGMRTYALVCMASAGLTVMSGYPLHWFGGMAESTAEVDPTRVVQGIVTGVGFLGAGVIMREGLNISGLTTAASIWVASAIGVLVGVGFFASAILLTLLSAATMIWSGRLEGWLPARPAIGLTLQFPPGHEPGMQWLDDFLATQGYQRAKGSLSVQVHEGRQEWRLVALMLDRAQAAPLDRLAQALQAGGQVSGFSLTHARN</sequence>
<dbReference type="GO" id="GO:0005886">
    <property type="term" value="C:plasma membrane"/>
    <property type="evidence" value="ECO:0007669"/>
    <property type="project" value="UniProtKB-SubCell"/>
</dbReference>
<gene>
    <name evidence="9" type="ORF">G3A44_16465</name>
</gene>
<evidence type="ECO:0000256" key="3">
    <source>
        <dbReference type="ARBA" id="ARBA00022475"/>
    </source>
</evidence>
<evidence type="ECO:0000259" key="8">
    <source>
        <dbReference type="Pfam" id="PF02308"/>
    </source>
</evidence>
<evidence type="ECO:0000256" key="2">
    <source>
        <dbReference type="ARBA" id="ARBA00009298"/>
    </source>
</evidence>
<feature type="domain" description="MgtC/SapB/SrpB/YhiD N-terminal" evidence="8">
    <location>
        <begin position="29"/>
        <end position="159"/>
    </location>
</feature>
<keyword evidence="6 7" id="KW-0472">Membrane</keyword>
<keyword evidence="10" id="KW-1185">Reference proteome</keyword>
<feature type="transmembrane region" description="Helical" evidence="7">
    <location>
        <begin position="23"/>
        <end position="41"/>
    </location>
</feature>
<evidence type="ECO:0000313" key="10">
    <source>
        <dbReference type="Proteomes" id="UP000484255"/>
    </source>
</evidence>
<dbReference type="Pfam" id="PF02308">
    <property type="entry name" value="MgtC"/>
    <property type="match status" value="1"/>
</dbReference>
<feature type="transmembrane region" description="Helical" evidence="7">
    <location>
        <begin position="120"/>
        <end position="147"/>
    </location>
</feature>
<evidence type="ECO:0000256" key="6">
    <source>
        <dbReference type="ARBA" id="ARBA00023136"/>
    </source>
</evidence>
<keyword evidence="4 7" id="KW-0812">Transmembrane</keyword>
<dbReference type="AlphaFoldDB" id="A0A7C9TNS3"/>
<reference evidence="9 10" key="1">
    <citation type="submission" date="2020-02" db="EMBL/GenBank/DDBJ databases">
        <title>Ideonella bacterium strain TBM-1.</title>
        <authorList>
            <person name="Chen W.-M."/>
        </authorList>
    </citation>
    <scope>NUCLEOTIDE SEQUENCE [LARGE SCALE GENOMIC DNA]</scope>
    <source>
        <strain evidence="9 10">TBM-1</strain>
    </source>
</reference>
<dbReference type="EMBL" id="JAAGOH010000022">
    <property type="protein sequence ID" value="NDY92786.1"/>
    <property type="molecule type" value="Genomic_DNA"/>
</dbReference>
<keyword evidence="5 7" id="KW-1133">Transmembrane helix</keyword>
<dbReference type="RefSeq" id="WP_163458840.1">
    <property type="nucleotide sequence ID" value="NZ_JAAGOH010000022.1"/>
</dbReference>
<proteinExistence type="inferred from homology"/>
<dbReference type="PANTHER" id="PTHR33778:SF1">
    <property type="entry name" value="MAGNESIUM TRANSPORTER YHID-RELATED"/>
    <property type="match status" value="1"/>
</dbReference>
<protein>
    <recommendedName>
        <fullName evidence="7">Protein MgtC</fullName>
    </recommendedName>
</protein>
<dbReference type="PANTHER" id="PTHR33778">
    <property type="entry name" value="PROTEIN MGTC"/>
    <property type="match status" value="1"/>
</dbReference>
<keyword evidence="7" id="KW-0997">Cell inner membrane</keyword>
<comment type="subcellular location">
    <subcellularLocation>
        <location evidence="7">Cell inner membrane</location>
        <topology evidence="7">Multi-pass membrane protein</topology>
    </subcellularLocation>
    <subcellularLocation>
        <location evidence="1">Cell membrane</location>
        <topology evidence="1">Multi-pass membrane protein</topology>
    </subcellularLocation>
</comment>
<accession>A0A7C9TNS3</accession>
<evidence type="ECO:0000313" key="9">
    <source>
        <dbReference type="EMBL" id="NDY92786.1"/>
    </source>
</evidence>
<dbReference type="PRINTS" id="PR01837">
    <property type="entry name" value="MGTCSAPBPROT"/>
</dbReference>
<evidence type="ECO:0000256" key="7">
    <source>
        <dbReference type="RuleBase" id="RU365041"/>
    </source>
</evidence>
<feature type="transmembrane region" description="Helical" evidence="7">
    <location>
        <begin position="53"/>
        <end position="71"/>
    </location>
</feature>
<keyword evidence="3" id="KW-1003">Cell membrane</keyword>
<evidence type="ECO:0000256" key="1">
    <source>
        <dbReference type="ARBA" id="ARBA00004651"/>
    </source>
</evidence>
<dbReference type="InterPro" id="IPR003416">
    <property type="entry name" value="MgtC/SapB/SrpB/YhiD_fam"/>
</dbReference>
<name>A0A7C9TNS3_9BURK</name>
<comment type="caution">
    <text evidence="9">The sequence shown here is derived from an EMBL/GenBank/DDBJ whole genome shotgun (WGS) entry which is preliminary data.</text>
</comment>
<evidence type="ECO:0000256" key="5">
    <source>
        <dbReference type="ARBA" id="ARBA00022989"/>
    </source>
</evidence>
<dbReference type="Proteomes" id="UP000484255">
    <property type="component" value="Unassembled WGS sequence"/>
</dbReference>